<sequence>MARDALSSMPASPVKVNEKYRRDRYREELGLAIKASLRELTGNPRARMEWKQYYERIIKNQRVVLEGWPHGEVPFGEPSSYGTSELSRLVGLWRDGTMCLRRISQAEFEVLKAEHDAKVASGEIKPTPPRKPRRDIGHIKIRTNPLTRGKKRRGLVKSKEYIEPEDEPEDESEHEL</sequence>
<dbReference type="AlphaFoldDB" id="M2RRD4"/>
<dbReference type="HOGENOM" id="CLU_1524954_0_0_1"/>
<reference evidence="2 3" key="1">
    <citation type="journal article" date="2012" name="Proc. Natl. Acad. Sci. U.S.A.">
        <title>Comparative genomics of Ceriporiopsis subvermispora and Phanerochaete chrysosporium provide insight into selective ligninolysis.</title>
        <authorList>
            <person name="Fernandez-Fueyo E."/>
            <person name="Ruiz-Duenas F.J."/>
            <person name="Ferreira P."/>
            <person name="Floudas D."/>
            <person name="Hibbett D.S."/>
            <person name="Canessa P."/>
            <person name="Larrondo L.F."/>
            <person name="James T.Y."/>
            <person name="Seelenfreund D."/>
            <person name="Lobos S."/>
            <person name="Polanco R."/>
            <person name="Tello M."/>
            <person name="Honda Y."/>
            <person name="Watanabe T."/>
            <person name="Watanabe T."/>
            <person name="Ryu J.S."/>
            <person name="Kubicek C.P."/>
            <person name="Schmoll M."/>
            <person name="Gaskell J."/>
            <person name="Hammel K.E."/>
            <person name="St John F.J."/>
            <person name="Vanden Wymelenberg A."/>
            <person name="Sabat G."/>
            <person name="Splinter BonDurant S."/>
            <person name="Syed K."/>
            <person name="Yadav J.S."/>
            <person name="Doddapaneni H."/>
            <person name="Subramanian V."/>
            <person name="Lavin J.L."/>
            <person name="Oguiza J.A."/>
            <person name="Perez G."/>
            <person name="Pisabarro A.G."/>
            <person name="Ramirez L."/>
            <person name="Santoyo F."/>
            <person name="Master E."/>
            <person name="Coutinho P.M."/>
            <person name="Henrissat B."/>
            <person name="Lombard V."/>
            <person name="Magnuson J.K."/>
            <person name="Kuees U."/>
            <person name="Hori C."/>
            <person name="Igarashi K."/>
            <person name="Samejima M."/>
            <person name="Held B.W."/>
            <person name="Barry K.W."/>
            <person name="LaButti K.M."/>
            <person name="Lapidus A."/>
            <person name="Lindquist E.A."/>
            <person name="Lucas S.M."/>
            <person name="Riley R."/>
            <person name="Salamov A.A."/>
            <person name="Hoffmeister D."/>
            <person name="Schwenk D."/>
            <person name="Hadar Y."/>
            <person name="Yarden O."/>
            <person name="de Vries R.P."/>
            <person name="Wiebenga A."/>
            <person name="Stenlid J."/>
            <person name="Eastwood D."/>
            <person name="Grigoriev I.V."/>
            <person name="Berka R.M."/>
            <person name="Blanchette R.A."/>
            <person name="Kersten P."/>
            <person name="Martinez A.T."/>
            <person name="Vicuna R."/>
            <person name="Cullen D."/>
        </authorList>
    </citation>
    <scope>NUCLEOTIDE SEQUENCE [LARGE SCALE GENOMIC DNA]</scope>
    <source>
        <strain evidence="2 3">B</strain>
    </source>
</reference>
<evidence type="ECO:0000313" key="3">
    <source>
        <dbReference type="Proteomes" id="UP000016930"/>
    </source>
</evidence>
<protein>
    <submittedName>
        <fullName evidence="2">Uncharacterized protein</fullName>
    </submittedName>
</protein>
<gene>
    <name evidence="2" type="ORF">CERSUDRAFT_89993</name>
</gene>
<proteinExistence type="predicted"/>
<feature type="compositionally biased region" description="Acidic residues" evidence="1">
    <location>
        <begin position="163"/>
        <end position="176"/>
    </location>
</feature>
<keyword evidence="3" id="KW-1185">Reference proteome</keyword>
<organism evidence="2 3">
    <name type="scientific">Ceriporiopsis subvermispora (strain B)</name>
    <name type="common">White-rot fungus</name>
    <name type="synonym">Gelatoporia subvermispora</name>
    <dbReference type="NCBI Taxonomy" id="914234"/>
    <lineage>
        <taxon>Eukaryota</taxon>
        <taxon>Fungi</taxon>
        <taxon>Dikarya</taxon>
        <taxon>Basidiomycota</taxon>
        <taxon>Agaricomycotina</taxon>
        <taxon>Agaricomycetes</taxon>
        <taxon>Polyporales</taxon>
        <taxon>Gelatoporiaceae</taxon>
        <taxon>Gelatoporia</taxon>
    </lineage>
</organism>
<feature type="region of interest" description="Disordered" evidence="1">
    <location>
        <begin position="120"/>
        <end position="176"/>
    </location>
</feature>
<evidence type="ECO:0000256" key="1">
    <source>
        <dbReference type="SAM" id="MobiDB-lite"/>
    </source>
</evidence>
<name>M2RRD4_CERS8</name>
<dbReference type="EMBL" id="KB445791">
    <property type="protein sequence ID" value="EMD41426.1"/>
    <property type="molecule type" value="Genomic_DNA"/>
</dbReference>
<evidence type="ECO:0000313" key="2">
    <source>
        <dbReference type="EMBL" id="EMD41426.1"/>
    </source>
</evidence>
<dbReference type="Proteomes" id="UP000016930">
    <property type="component" value="Unassembled WGS sequence"/>
</dbReference>
<dbReference type="OrthoDB" id="2723610at2759"/>
<accession>M2RRD4</accession>